<dbReference type="InterPro" id="IPR023271">
    <property type="entry name" value="Aquaporin-like"/>
</dbReference>
<feature type="transmembrane region" description="Helical" evidence="7">
    <location>
        <begin position="363"/>
        <end position="384"/>
    </location>
</feature>
<evidence type="ECO:0000256" key="6">
    <source>
        <dbReference type="RuleBase" id="RU000477"/>
    </source>
</evidence>
<feature type="transmembrane region" description="Helical" evidence="7">
    <location>
        <begin position="68"/>
        <end position="86"/>
    </location>
</feature>
<feature type="transmembrane region" description="Helical" evidence="7">
    <location>
        <begin position="324"/>
        <end position="342"/>
    </location>
</feature>
<keyword evidence="3 6" id="KW-0812">Transmembrane</keyword>
<dbReference type="EnsemblPlants" id="AUR62027328-RA">
    <property type="protein sequence ID" value="AUR62027328-RA:cds"/>
    <property type="gene ID" value="AUR62027328"/>
</dbReference>
<organism evidence="8 9">
    <name type="scientific">Chenopodium quinoa</name>
    <name type="common">Quinoa</name>
    <dbReference type="NCBI Taxonomy" id="63459"/>
    <lineage>
        <taxon>Eukaryota</taxon>
        <taxon>Viridiplantae</taxon>
        <taxon>Streptophyta</taxon>
        <taxon>Embryophyta</taxon>
        <taxon>Tracheophyta</taxon>
        <taxon>Spermatophyta</taxon>
        <taxon>Magnoliopsida</taxon>
        <taxon>eudicotyledons</taxon>
        <taxon>Gunneridae</taxon>
        <taxon>Pentapetalae</taxon>
        <taxon>Caryophyllales</taxon>
        <taxon>Chenopodiaceae</taxon>
        <taxon>Chenopodioideae</taxon>
        <taxon>Atripliceae</taxon>
        <taxon>Chenopodium</taxon>
    </lineage>
</organism>
<keyword evidence="5 7" id="KW-0472">Membrane</keyword>
<feature type="transmembrane region" description="Helical" evidence="7">
    <location>
        <begin position="178"/>
        <end position="198"/>
    </location>
</feature>
<keyword evidence="9" id="KW-1185">Reference proteome</keyword>
<evidence type="ECO:0000313" key="8">
    <source>
        <dbReference type="EnsemblPlants" id="AUR62027328-RA:cds"/>
    </source>
</evidence>
<evidence type="ECO:0000256" key="7">
    <source>
        <dbReference type="SAM" id="Phobius"/>
    </source>
</evidence>
<comment type="similarity">
    <text evidence="6">Belongs to the MIP/aquaporin (TC 1.A.8) family.</text>
</comment>
<dbReference type="OMA" id="MIAYWIS"/>
<evidence type="ECO:0000313" key="9">
    <source>
        <dbReference type="Proteomes" id="UP000596660"/>
    </source>
</evidence>
<protein>
    <recommendedName>
        <fullName evidence="10">Aquaporin</fullName>
    </recommendedName>
</protein>
<dbReference type="PROSITE" id="PS00221">
    <property type="entry name" value="MIP"/>
    <property type="match status" value="1"/>
</dbReference>
<dbReference type="PRINTS" id="PR00783">
    <property type="entry name" value="MINTRINSICP"/>
</dbReference>
<dbReference type="Pfam" id="PF00230">
    <property type="entry name" value="MIP"/>
    <property type="match status" value="1"/>
</dbReference>
<dbReference type="PANTHER" id="PTHR45724">
    <property type="entry name" value="AQUAPORIN NIP2-1"/>
    <property type="match status" value="1"/>
</dbReference>
<feature type="transmembrane region" description="Helical" evidence="7">
    <location>
        <begin position="210"/>
        <end position="230"/>
    </location>
</feature>
<sequence>MPMNNEMSPSATPASVSDRPLIKSFSSKDARISLVQKAGAEFVGTFILVFSAAGGPIVNQKFDGAESLLGNAACSGLAAMIVILSIEHISGAHIDPAVTLAFAALKHFSWAEVPIYIVAQFIGGISAAFLLKLGYHPFMLGGGTVPSTSFGQAFLLELVATFFLMFVITAVATDTRAAGAEFVGTFILVFAAAAGPIVDQKMSGIETLIGNAACSGLAVLILVLSIGHISKAHLNPAVTLAYAALGHFRWAQVPIFIFAEILGSISASFLLKAAYHPFMSGGVTMPSVSVGQAFLLEFVATFILMFVIIAVATDHTAVGDLAGVAIGGVVMLDILIIGPMTGASMNPARTLGPAIATGRYRGIWIYMVAPPLGAVVGAAVYALIKLPKED</sequence>
<keyword evidence="2 6" id="KW-0813">Transport</keyword>
<reference evidence="8" key="1">
    <citation type="journal article" date="2017" name="Nature">
        <title>The genome of Chenopodium quinoa.</title>
        <authorList>
            <person name="Jarvis D.E."/>
            <person name="Ho Y.S."/>
            <person name="Lightfoot D.J."/>
            <person name="Schmoeckel S.M."/>
            <person name="Li B."/>
            <person name="Borm T.J.A."/>
            <person name="Ohyanagi H."/>
            <person name="Mineta K."/>
            <person name="Michell C.T."/>
            <person name="Saber N."/>
            <person name="Kharbatia N.M."/>
            <person name="Rupper R.R."/>
            <person name="Sharp A.R."/>
            <person name="Dally N."/>
            <person name="Boughton B.A."/>
            <person name="Woo Y.H."/>
            <person name="Gao G."/>
            <person name="Schijlen E.G.W.M."/>
            <person name="Guo X."/>
            <person name="Momin A.A."/>
            <person name="Negrao S."/>
            <person name="Al-Babili S."/>
            <person name="Gehring C."/>
            <person name="Roessner U."/>
            <person name="Jung C."/>
            <person name="Murphy K."/>
            <person name="Arold S.T."/>
            <person name="Gojobori T."/>
            <person name="van der Linden C.G."/>
            <person name="van Loo E.N."/>
            <person name="Jellen E.N."/>
            <person name="Maughan P.J."/>
            <person name="Tester M."/>
        </authorList>
    </citation>
    <scope>NUCLEOTIDE SEQUENCE [LARGE SCALE GENOMIC DNA]</scope>
    <source>
        <strain evidence="8">cv. PI 614886</strain>
    </source>
</reference>
<dbReference type="InterPro" id="IPR022357">
    <property type="entry name" value="MIP_CS"/>
</dbReference>
<dbReference type="Gramene" id="AUR62027328-RA">
    <property type="protein sequence ID" value="AUR62027328-RA:cds"/>
    <property type="gene ID" value="AUR62027328"/>
</dbReference>
<dbReference type="Gene3D" id="1.20.1080.10">
    <property type="entry name" value="Glycerol uptake facilitator protein"/>
    <property type="match status" value="2"/>
</dbReference>
<accession>A0A803MCY5</accession>
<evidence type="ECO:0000256" key="4">
    <source>
        <dbReference type="ARBA" id="ARBA00022989"/>
    </source>
</evidence>
<dbReference type="AlphaFoldDB" id="A0A803MCY5"/>
<dbReference type="InterPro" id="IPR034294">
    <property type="entry name" value="Aquaporin_transptr"/>
</dbReference>
<keyword evidence="4 7" id="KW-1133">Transmembrane helix</keyword>
<reference evidence="8" key="2">
    <citation type="submission" date="2021-03" db="UniProtKB">
        <authorList>
            <consortium name="EnsemblPlants"/>
        </authorList>
    </citation>
    <scope>IDENTIFICATION</scope>
</reference>
<dbReference type="Proteomes" id="UP000596660">
    <property type="component" value="Unplaced"/>
</dbReference>
<feature type="transmembrane region" description="Helical" evidence="7">
    <location>
        <begin position="113"/>
        <end position="133"/>
    </location>
</feature>
<dbReference type="SUPFAM" id="SSF81338">
    <property type="entry name" value="Aquaporin-like"/>
    <property type="match status" value="2"/>
</dbReference>
<dbReference type="InterPro" id="IPR000425">
    <property type="entry name" value="MIP"/>
</dbReference>
<evidence type="ECO:0000256" key="2">
    <source>
        <dbReference type="ARBA" id="ARBA00022448"/>
    </source>
</evidence>
<evidence type="ECO:0000256" key="1">
    <source>
        <dbReference type="ARBA" id="ARBA00004141"/>
    </source>
</evidence>
<comment type="subcellular location">
    <subcellularLocation>
        <location evidence="1">Membrane</location>
        <topology evidence="1">Multi-pass membrane protein</topology>
    </subcellularLocation>
</comment>
<dbReference type="GO" id="GO:0015267">
    <property type="term" value="F:channel activity"/>
    <property type="evidence" value="ECO:0007669"/>
    <property type="project" value="InterPro"/>
</dbReference>
<evidence type="ECO:0008006" key="10">
    <source>
        <dbReference type="Google" id="ProtNLM"/>
    </source>
</evidence>
<dbReference type="PANTHER" id="PTHR45724:SF53">
    <property type="entry name" value="AQUAPORIN NIP5-1-RELATED"/>
    <property type="match status" value="1"/>
</dbReference>
<proteinExistence type="inferred from homology"/>
<dbReference type="GO" id="GO:0016020">
    <property type="term" value="C:membrane"/>
    <property type="evidence" value="ECO:0007669"/>
    <property type="project" value="UniProtKB-SubCell"/>
</dbReference>
<name>A0A803MCY5_CHEQI</name>
<feature type="transmembrane region" description="Helical" evidence="7">
    <location>
        <begin position="250"/>
        <end position="271"/>
    </location>
</feature>
<feature type="transmembrane region" description="Helical" evidence="7">
    <location>
        <begin position="292"/>
        <end position="312"/>
    </location>
</feature>
<evidence type="ECO:0000256" key="3">
    <source>
        <dbReference type="ARBA" id="ARBA00022692"/>
    </source>
</evidence>
<evidence type="ECO:0000256" key="5">
    <source>
        <dbReference type="ARBA" id="ARBA00023136"/>
    </source>
</evidence>
<feature type="transmembrane region" description="Helical" evidence="7">
    <location>
        <begin position="154"/>
        <end position="172"/>
    </location>
</feature>